<dbReference type="SUPFAM" id="SSF51161">
    <property type="entry name" value="Trimeric LpxA-like enzymes"/>
    <property type="match status" value="1"/>
</dbReference>
<feature type="binding site" evidence="9">
    <location>
        <begin position="182"/>
        <end position="183"/>
    </location>
    <ligand>
        <name>alpha-D-glucose 1-phosphate</name>
        <dbReference type="ChEBI" id="CHEBI:58601"/>
    </ligand>
</feature>
<feature type="binding site" evidence="9">
    <location>
        <position position="200"/>
    </location>
    <ligand>
        <name>alpha-D-glucose 1-phosphate</name>
        <dbReference type="ChEBI" id="CHEBI:58601"/>
    </ligand>
</feature>
<evidence type="ECO:0000256" key="7">
    <source>
        <dbReference type="ARBA" id="ARBA00023056"/>
    </source>
</evidence>
<dbReference type="InterPro" id="IPR056818">
    <property type="entry name" value="GlmU/GlgC-like_hexapep"/>
</dbReference>
<evidence type="ECO:0000256" key="9">
    <source>
        <dbReference type="HAMAP-Rule" id="MF_00624"/>
    </source>
</evidence>
<evidence type="ECO:0000256" key="6">
    <source>
        <dbReference type="ARBA" id="ARBA00022840"/>
    </source>
</evidence>
<evidence type="ECO:0000313" key="13">
    <source>
        <dbReference type="Proteomes" id="UP000321720"/>
    </source>
</evidence>
<gene>
    <name evidence="9 12" type="primary">glgC</name>
    <name evidence="12" type="ORF">CCO02nite_00440</name>
</gene>
<keyword evidence="13" id="KW-1185">Reference proteome</keyword>
<dbReference type="AlphaFoldDB" id="A0A511J5W3"/>
<evidence type="ECO:0000256" key="3">
    <source>
        <dbReference type="ARBA" id="ARBA00022679"/>
    </source>
</evidence>
<name>A0A511J5W3_9CELL</name>
<protein>
    <recommendedName>
        <fullName evidence="9">Glucose-1-phosphate adenylyltransferase</fullName>
        <ecNumber evidence="9">2.7.7.27</ecNumber>
    </recommendedName>
    <alternativeName>
        <fullName evidence="9">ADP-glucose pyrophosphorylase</fullName>
        <shortName evidence="9">ADPGlc PPase</shortName>
    </alternativeName>
    <alternativeName>
        <fullName evidence="9">ADP-glucose synthase</fullName>
    </alternativeName>
</protein>
<keyword evidence="2 9" id="KW-0321">Glycogen metabolism</keyword>
<keyword evidence="5 9" id="KW-0547">Nucleotide-binding</keyword>
<comment type="function">
    <text evidence="9">Involved in the biosynthesis of ADP-glucose, a building block required for the elongation reactions to produce glycogen. Catalyzes the reaction between ATP and alpha-D-glucose 1-phosphate (G1P) to produce pyrophosphate and ADP-Glc.</text>
</comment>
<comment type="subunit">
    <text evidence="9">Homotetramer.</text>
</comment>
<reference evidence="12 13" key="1">
    <citation type="submission" date="2019-07" db="EMBL/GenBank/DDBJ databases">
        <title>Whole genome shotgun sequence of Cellulomonas composti NBRC 100758.</title>
        <authorList>
            <person name="Hosoyama A."/>
            <person name="Uohara A."/>
            <person name="Ohji S."/>
            <person name="Ichikawa N."/>
        </authorList>
    </citation>
    <scope>NUCLEOTIDE SEQUENCE [LARGE SCALE GENOMIC DNA]</scope>
    <source>
        <strain evidence="12 13">NBRC 100758</strain>
    </source>
</reference>
<dbReference type="GO" id="GO:0008878">
    <property type="term" value="F:glucose-1-phosphate adenylyltransferase activity"/>
    <property type="evidence" value="ECO:0007669"/>
    <property type="project" value="UniProtKB-UniRule"/>
</dbReference>
<dbReference type="Pfam" id="PF00483">
    <property type="entry name" value="NTP_transferase"/>
    <property type="match status" value="1"/>
</dbReference>
<comment type="catalytic activity">
    <reaction evidence="9">
        <text>alpha-D-glucose 1-phosphate + ATP + H(+) = ADP-alpha-D-glucose + diphosphate</text>
        <dbReference type="Rhea" id="RHEA:12120"/>
        <dbReference type="ChEBI" id="CHEBI:15378"/>
        <dbReference type="ChEBI" id="CHEBI:30616"/>
        <dbReference type="ChEBI" id="CHEBI:33019"/>
        <dbReference type="ChEBI" id="CHEBI:57498"/>
        <dbReference type="ChEBI" id="CHEBI:58601"/>
        <dbReference type="EC" id="2.7.7.27"/>
    </reaction>
</comment>
<comment type="similarity">
    <text evidence="1 9">Belongs to the bacterial/plant glucose-1-phosphate adenylyltransferase family.</text>
</comment>
<dbReference type="PROSITE" id="PS00808">
    <property type="entry name" value="ADP_GLC_PYROPHOSPH_1"/>
    <property type="match status" value="1"/>
</dbReference>
<feature type="site" description="Could play a key role in the communication between the regulatory and the substrate sites" evidence="9">
    <location>
        <position position="99"/>
    </location>
</feature>
<dbReference type="PANTHER" id="PTHR43523">
    <property type="entry name" value="GLUCOSE-1-PHOSPHATE ADENYLYLTRANSFERASE-RELATED"/>
    <property type="match status" value="1"/>
</dbReference>
<dbReference type="InterPro" id="IPR011831">
    <property type="entry name" value="ADP-Glc_PPase"/>
</dbReference>
<keyword evidence="4 9" id="KW-0548">Nucleotidyltransferase</keyword>
<dbReference type="EMBL" id="BJWG01000001">
    <property type="protein sequence ID" value="GEL93386.1"/>
    <property type="molecule type" value="Genomic_DNA"/>
</dbReference>
<dbReference type="InterPro" id="IPR005835">
    <property type="entry name" value="NTP_transferase_dom"/>
</dbReference>
<dbReference type="CDD" id="cd02508">
    <property type="entry name" value="ADP_Glucose_PP"/>
    <property type="match status" value="1"/>
</dbReference>
<dbReference type="Pfam" id="PF24894">
    <property type="entry name" value="Hexapep_GlmU"/>
    <property type="match status" value="1"/>
</dbReference>
<dbReference type="NCBIfam" id="TIGR02091">
    <property type="entry name" value="glgC"/>
    <property type="match status" value="1"/>
</dbReference>
<dbReference type="NCBIfam" id="NF002023">
    <property type="entry name" value="PRK00844.1"/>
    <property type="match status" value="1"/>
</dbReference>
<dbReference type="GO" id="GO:0005978">
    <property type="term" value="P:glycogen biosynthetic process"/>
    <property type="evidence" value="ECO:0007669"/>
    <property type="project" value="UniProtKB-UniRule"/>
</dbReference>
<dbReference type="InterPro" id="IPR005836">
    <property type="entry name" value="ADP_Glu_pyroP_CS"/>
</dbReference>
<dbReference type="PANTHER" id="PTHR43523:SF2">
    <property type="entry name" value="GLUCOSE-1-PHOSPHATE ADENYLYLTRANSFERASE"/>
    <property type="match status" value="1"/>
</dbReference>
<comment type="caution">
    <text evidence="12">The sequence shown here is derived from an EMBL/GenBank/DDBJ whole genome shotgun (WGS) entry which is preliminary data.</text>
</comment>
<keyword evidence="8 9" id="KW-0119">Carbohydrate metabolism</keyword>
<dbReference type="PROSITE" id="PS00809">
    <property type="entry name" value="ADP_GLC_PYROPHOSPH_2"/>
    <property type="match status" value="1"/>
</dbReference>
<dbReference type="InterPro" id="IPR023049">
    <property type="entry name" value="GlgC_bac"/>
</dbReference>
<dbReference type="NCBIfam" id="NF001947">
    <property type="entry name" value="PRK00725.1"/>
    <property type="match status" value="1"/>
</dbReference>
<evidence type="ECO:0000256" key="2">
    <source>
        <dbReference type="ARBA" id="ARBA00022600"/>
    </source>
</evidence>
<dbReference type="InterPro" id="IPR029044">
    <property type="entry name" value="Nucleotide-diphossugar_trans"/>
</dbReference>
<proteinExistence type="inferred from homology"/>
<feature type="site" description="Could play a key role in the communication between the regulatory and the substrate sites" evidence="9">
    <location>
        <position position="62"/>
    </location>
</feature>
<dbReference type="Gene3D" id="2.160.10.10">
    <property type="entry name" value="Hexapeptide repeat proteins"/>
    <property type="match status" value="1"/>
</dbReference>
<dbReference type="GO" id="GO:0005524">
    <property type="term" value="F:ATP binding"/>
    <property type="evidence" value="ECO:0007669"/>
    <property type="project" value="UniProtKB-KW"/>
</dbReference>
<dbReference type="Proteomes" id="UP000321720">
    <property type="component" value="Unassembled WGS sequence"/>
</dbReference>
<dbReference type="CDD" id="cd04651">
    <property type="entry name" value="LbH_G1P_AT_C"/>
    <property type="match status" value="1"/>
</dbReference>
<dbReference type="PROSITE" id="PS00810">
    <property type="entry name" value="ADP_GLC_PYROPHOSPH_3"/>
    <property type="match status" value="1"/>
</dbReference>
<feature type="binding site" evidence="9">
    <location>
        <position position="100"/>
    </location>
    <ligand>
        <name>alpha-D-glucose 1-phosphate</name>
        <dbReference type="ChEBI" id="CHEBI:58601"/>
    </ligand>
</feature>
<evidence type="ECO:0000259" key="10">
    <source>
        <dbReference type="Pfam" id="PF00483"/>
    </source>
</evidence>
<sequence length="415" mass="45149">MLMAAPRVLAIVLAGGEGKRLMPLTAHRAKPAVPFGGLYRLIDFALSNVINSHYLHVIVLTQYKSHSLDRHVSKTWRMSSLLGNYVAAVPAQQRVGKHWYLGSADAIYQCLNIIEDERPDIVVVVGADHVYRMDFSQMVDAHIASGAEFTVAAIRQPIEEADQFGVIEVDPSDPTKIKAFLEKPKNPVGLADSPNEVLASMGNYVINADALVRAVTEDAESATSRHDMGGDIVPAFVERGTAGVYDFIRNDVPGSTPRDRDYWRDVGTLDAYFDANIDLIAVEPVFNLYNDEWPLYTGYTSLAPAKFVHAGAGRLGHAADSIVSPGVVISGATVSGSILSPGVRMHSWAQVTDSVIMDGVDVQRYAQVHRAILDKNVIVPERARIGLDREHDLARGFTVTPSGITIVPKGTIITE</sequence>
<feature type="domain" description="Glucose-1-phosphate adenylyltransferase/Bifunctional protein GlmU-like C-terminal hexapeptide" evidence="11">
    <location>
        <begin position="303"/>
        <end position="407"/>
    </location>
</feature>
<comment type="pathway">
    <text evidence="9">Glycan biosynthesis; glycogen biosynthesis.</text>
</comment>
<organism evidence="12 13">
    <name type="scientific">Cellulomonas composti</name>
    <dbReference type="NCBI Taxonomy" id="266130"/>
    <lineage>
        <taxon>Bacteria</taxon>
        <taxon>Bacillati</taxon>
        <taxon>Actinomycetota</taxon>
        <taxon>Actinomycetes</taxon>
        <taxon>Micrococcales</taxon>
        <taxon>Cellulomonadaceae</taxon>
        <taxon>Cellulomonas</taxon>
    </lineage>
</organism>
<keyword evidence="6 9" id="KW-0067">ATP-binding</keyword>
<feature type="binding site" evidence="9">
    <location>
        <position position="165"/>
    </location>
    <ligand>
        <name>alpha-D-glucose 1-phosphate</name>
        <dbReference type="ChEBI" id="CHEBI:58601"/>
    </ligand>
</feature>
<keyword evidence="3 9" id="KW-0808">Transferase</keyword>
<dbReference type="InterPro" id="IPR011004">
    <property type="entry name" value="Trimer_LpxA-like_sf"/>
</dbReference>
<evidence type="ECO:0000256" key="1">
    <source>
        <dbReference type="ARBA" id="ARBA00010443"/>
    </source>
</evidence>
<keyword evidence="7 9" id="KW-0320">Glycogen biosynthesis</keyword>
<accession>A0A511J5W3</accession>
<evidence type="ECO:0000259" key="11">
    <source>
        <dbReference type="Pfam" id="PF24894"/>
    </source>
</evidence>
<evidence type="ECO:0000256" key="8">
    <source>
        <dbReference type="ARBA" id="ARBA00023277"/>
    </source>
</evidence>
<evidence type="ECO:0000313" key="12">
    <source>
        <dbReference type="EMBL" id="GEL93386.1"/>
    </source>
</evidence>
<dbReference type="EC" id="2.7.7.27" evidence="9"/>
<dbReference type="Gene3D" id="3.90.550.10">
    <property type="entry name" value="Spore Coat Polysaccharide Biosynthesis Protein SpsA, Chain A"/>
    <property type="match status" value="1"/>
</dbReference>
<feature type="domain" description="Nucleotidyl transferase" evidence="10">
    <location>
        <begin position="10"/>
        <end position="278"/>
    </location>
</feature>
<dbReference type="SUPFAM" id="SSF53448">
    <property type="entry name" value="Nucleotide-diphospho-sugar transferases"/>
    <property type="match status" value="1"/>
</dbReference>
<dbReference type="UniPathway" id="UPA00164"/>
<evidence type="ECO:0000256" key="5">
    <source>
        <dbReference type="ARBA" id="ARBA00022741"/>
    </source>
</evidence>
<dbReference type="HAMAP" id="MF_00624">
    <property type="entry name" value="GlgC"/>
    <property type="match status" value="1"/>
</dbReference>
<evidence type="ECO:0000256" key="4">
    <source>
        <dbReference type="ARBA" id="ARBA00022695"/>
    </source>
</evidence>